<keyword evidence="5 10" id="KW-0812">Transmembrane</keyword>
<comment type="caution">
    <text evidence="11">The sequence shown here is derived from an EMBL/GenBank/DDBJ whole genome shotgun (WGS) entry which is preliminary data.</text>
</comment>
<keyword evidence="12" id="KW-1185">Reference proteome</keyword>
<evidence type="ECO:0000256" key="5">
    <source>
        <dbReference type="ARBA" id="ARBA00022692"/>
    </source>
</evidence>
<comment type="subcellular location">
    <subcellularLocation>
        <location evidence="1">Cell inner membrane</location>
        <topology evidence="1">Multi-pass membrane protein</topology>
    </subcellularLocation>
</comment>
<dbReference type="InterPro" id="IPR048279">
    <property type="entry name" value="MdtK-like"/>
</dbReference>
<dbReference type="Pfam" id="PF01554">
    <property type="entry name" value="MatE"/>
    <property type="match status" value="2"/>
</dbReference>
<feature type="transmembrane region" description="Helical" evidence="10">
    <location>
        <begin position="108"/>
        <end position="133"/>
    </location>
</feature>
<evidence type="ECO:0000313" key="11">
    <source>
        <dbReference type="EMBL" id="NHZ44676.1"/>
    </source>
</evidence>
<dbReference type="InterPro" id="IPR002528">
    <property type="entry name" value="MATE_fam"/>
</dbReference>
<protein>
    <recommendedName>
        <fullName evidence="9">Multidrug-efflux transporter</fullName>
    </recommendedName>
</protein>
<evidence type="ECO:0000256" key="3">
    <source>
        <dbReference type="ARBA" id="ARBA00022449"/>
    </source>
</evidence>
<evidence type="ECO:0000256" key="8">
    <source>
        <dbReference type="ARBA" id="ARBA00023136"/>
    </source>
</evidence>
<organism evidence="11 12">
    <name type="scientific">Massilia aquatica</name>
    <dbReference type="NCBI Taxonomy" id="2609000"/>
    <lineage>
        <taxon>Bacteria</taxon>
        <taxon>Pseudomonadati</taxon>
        <taxon>Pseudomonadota</taxon>
        <taxon>Betaproteobacteria</taxon>
        <taxon>Burkholderiales</taxon>
        <taxon>Oxalobacteraceae</taxon>
        <taxon>Telluria group</taxon>
        <taxon>Massilia</taxon>
    </lineage>
</organism>
<feature type="transmembrane region" description="Helical" evidence="10">
    <location>
        <begin position="371"/>
        <end position="389"/>
    </location>
</feature>
<feature type="transmembrane region" description="Helical" evidence="10">
    <location>
        <begin position="153"/>
        <end position="174"/>
    </location>
</feature>
<evidence type="ECO:0000313" key="12">
    <source>
        <dbReference type="Proteomes" id="UP000819052"/>
    </source>
</evidence>
<keyword evidence="2" id="KW-0813">Transport</keyword>
<name>A0ABX0MR30_9BURK</name>
<dbReference type="PANTHER" id="PTHR43298:SF2">
    <property type="entry name" value="FMN_FAD EXPORTER YEEO-RELATED"/>
    <property type="match status" value="1"/>
</dbReference>
<dbReference type="InterPro" id="IPR050222">
    <property type="entry name" value="MATE_MdtK"/>
</dbReference>
<reference evidence="11 12" key="1">
    <citation type="submission" date="2019-09" db="EMBL/GenBank/DDBJ databases">
        <title>Taxonomy of Antarctic Massilia spp.: description of Massilia rubra sp. nov., Massilia aquatica sp. nov., Massilia mucilaginosa sp. nov., Massilia frigida sp. nov. isolated from streams, lakes and regoliths.</title>
        <authorList>
            <person name="Holochova P."/>
            <person name="Sedlacek I."/>
            <person name="Kralova S."/>
            <person name="Maslanova I."/>
            <person name="Busse H.-J."/>
            <person name="Stankova E."/>
            <person name="Vrbovska V."/>
            <person name="Kovarovic V."/>
            <person name="Bartak M."/>
            <person name="Svec P."/>
            <person name="Pantucek R."/>
        </authorList>
    </citation>
    <scope>NUCLEOTIDE SEQUENCE [LARGE SCALE GENOMIC DNA]</scope>
    <source>
        <strain evidence="11 12">CCM 8693</strain>
    </source>
</reference>
<evidence type="ECO:0000256" key="10">
    <source>
        <dbReference type="SAM" id="Phobius"/>
    </source>
</evidence>
<gene>
    <name evidence="11" type="ORF">F1609_31640</name>
</gene>
<feature type="transmembrane region" description="Helical" evidence="10">
    <location>
        <begin position="186"/>
        <end position="205"/>
    </location>
</feature>
<evidence type="ECO:0000256" key="2">
    <source>
        <dbReference type="ARBA" id="ARBA00022448"/>
    </source>
</evidence>
<feature type="transmembrane region" description="Helical" evidence="10">
    <location>
        <begin position="341"/>
        <end position="365"/>
    </location>
</feature>
<proteinExistence type="predicted"/>
<evidence type="ECO:0000256" key="9">
    <source>
        <dbReference type="ARBA" id="ARBA00031636"/>
    </source>
</evidence>
<dbReference type="PIRSF" id="PIRSF006603">
    <property type="entry name" value="DinF"/>
    <property type="match status" value="1"/>
</dbReference>
<evidence type="ECO:0000256" key="4">
    <source>
        <dbReference type="ARBA" id="ARBA00022475"/>
    </source>
</evidence>
<keyword evidence="4" id="KW-1003">Cell membrane</keyword>
<dbReference type="NCBIfam" id="TIGR00797">
    <property type="entry name" value="matE"/>
    <property type="match status" value="1"/>
</dbReference>
<evidence type="ECO:0000256" key="6">
    <source>
        <dbReference type="ARBA" id="ARBA00022989"/>
    </source>
</evidence>
<feature type="transmembrane region" description="Helical" evidence="10">
    <location>
        <begin position="437"/>
        <end position="457"/>
    </location>
</feature>
<dbReference type="EMBL" id="VVIW01000037">
    <property type="protein sequence ID" value="NHZ44676.1"/>
    <property type="molecule type" value="Genomic_DNA"/>
</dbReference>
<dbReference type="PANTHER" id="PTHR43298">
    <property type="entry name" value="MULTIDRUG RESISTANCE PROTEIN NORM-RELATED"/>
    <property type="match status" value="1"/>
</dbReference>
<keyword evidence="7" id="KW-0406">Ion transport</keyword>
<feature type="transmembrane region" description="Helical" evidence="10">
    <location>
        <begin position="78"/>
        <end position="96"/>
    </location>
</feature>
<feature type="transmembrane region" description="Helical" evidence="10">
    <location>
        <begin position="292"/>
        <end position="320"/>
    </location>
</feature>
<keyword evidence="3" id="KW-0050">Antiport</keyword>
<evidence type="ECO:0000256" key="7">
    <source>
        <dbReference type="ARBA" id="ARBA00023065"/>
    </source>
</evidence>
<keyword evidence="8 10" id="KW-0472">Membrane</keyword>
<feature type="transmembrane region" description="Helical" evidence="10">
    <location>
        <begin position="256"/>
        <end position="280"/>
    </location>
</feature>
<feature type="transmembrane region" description="Helical" evidence="10">
    <location>
        <begin position="32"/>
        <end position="58"/>
    </location>
</feature>
<evidence type="ECO:0000256" key="1">
    <source>
        <dbReference type="ARBA" id="ARBA00004429"/>
    </source>
</evidence>
<dbReference type="RefSeq" id="WP_167081563.1">
    <property type="nucleotide sequence ID" value="NZ_VVIW01000037.1"/>
</dbReference>
<dbReference type="Proteomes" id="UP000819052">
    <property type="component" value="Unassembled WGS sequence"/>
</dbReference>
<accession>A0ABX0MR30</accession>
<sequence>MPASKQTSVFSLLRQALRGDQQEFTDGSINRAIFLLSVPMILEMAMEALFAIADVFYVSQLNDNDALAAVVLTESMLTLVYSVAMGLGIGATAMVARRIGEKDRVSAAEVGVQAIYLGLGFSLVVMLIGLLWSDQLLGLMGASRRVVDNYAGYTYWMLTGNITIVMLFVMNGIFRGAGEASAAMRALIIANGLNLVLDPMFIFGFGPVPACGVEGAAIATNIGRGAGVLYQVYYLFSGKSVVKINAGNFRPNPETIVNLLKVAAGATAQFLIGAASWIFLVRIMAPFGSAALAGYTIAIRVIVFAILPSWGMANAAATLVGQNLGADKPERAEQSVWRTGFLNMLFLAAVTVVFMLFARKIVALFTVDEEVILHGTRCLQFVSAGYVFYAYGMVINQSFNGAGDTRTPTILSLVGFWLFQIPFAYYLATALRLGPDGVYIAIVSAETAMAIAGIYLFRQGKWKAVRI</sequence>
<feature type="transmembrane region" description="Helical" evidence="10">
    <location>
        <begin position="217"/>
        <end position="236"/>
    </location>
</feature>
<keyword evidence="6 10" id="KW-1133">Transmembrane helix</keyword>
<feature type="transmembrane region" description="Helical" evidence="10">
    <location>
        <begin position="410"/>
        <end position="431"/>
    </location>
</feature>
<dbReference type="CDD" id="cd13139">
    <property type="entry name" value="MATE_like_14"/>
    <property type="match status" value="1"/>
</dbReference>